<accession>A0A2G6PEP1</accession>
<evidence type="ECO:0000256" key="1">
    <source>
        <dbReference type="SAM" id="Phobius"/>
    </source>
</evidence>
<evidence type="ECO:0000313" key="3">
    <source>
        <dbReference type="Proteomes" id="UP000229278"/>
    </source>
</evidence>
<sequence length="145" mass="16287">MVLKPQPSRLLRFISGACHFLAGIAVLIASVPFWLKAIAVVGIGGSLARCEYRYGHRYSAGFISSLHWSSGCWHLEMGDGMKYRAQLISAYSHPLVVILDFRQETTGQRWSLVLLPDAMSAESRRQLRVWLKSQWVPGPDWNISG</sequence>
<protein>
    <recommendedName>
        <fullName evidence="4">Toxin CptA</fullName>
    </recommendedName>
</protein>
<dbReference type="InterPro" id="IPR009883">
    <property type="entry name" value="YgfX"/>
</dbReference>
<dbReference type="EMBL" id="PDTV01000008">
    <property type="protein sequence ID" value="PIE83027.1"/>
    <property type="molecule type" value="Genomic_DNA"/>
</dbReference>
<dbReference type="AlphaFoldDB" id="A0A2G6PEP1"/>
<evidence type="ECO:0008006" key="4">
    <source>
        <dbReference type="Google" id="ProtNLM"/>
    </source>
</evidence>
<name>A0A2G6PEP1_9GAMM</name>
<proteinExistence type="predicted"/>
<gene>
    <name evidence="2" type="ORF">CSA09_03795</name>
</gene>
<feature type="transmembrane region" description="Helical" evidence="1">
    <location>
        <begin position="20"/>
        <end position="48"/>
    </location>
</feature>
<keyword evidence="1" id="KW-1133">Transmembrane helix</keyword>
<evidence type="ECO:0000313" key="2">
    <source>
        <dbReference type="EMBL" id="PIE83027.1"/>
    </source>
</evidence>
<keyword evidence="1" id="KW-0472">Membrane</keyword>
<comment type="caution">
    <text evidence="2">The sequence shown here is derived from an EMBL/GenBank/DDBJ whole genome shotgun (WGS) entry which is preliminary data.</text>
</comment>
<organism evidence="2 3">
    <name type="scientific">Candidatus Contendibacter odensensis</name>
    <dbReference type="NCBI Taxonomy" id="1400860"/>
    <lineage>
        <taxon>Bacteria</taxon>
        <taxon>Pseudomonadati</taxon>
        <taxon>Pseudomonadota</taxon>
        <taxon>Gammaproteobacteria</taxon>
        <taxon>Candidatus Competibacteraceae</taxon>
        <taxon>Candidatus Contendibacter</taxon>
    </lineage>
</organism>
<dbReference type="Pfam" id="PF07254">
    <property type="entry name" value="Cpta_toxin"/>
    <property type="match status" value="1"/>
</dbReference>
<dbReference type="Proteomes" id="UP000229278">
    <property type="component" value="Unassembled WGS sequence"/>
</dbReference>
<keyword evidence="1" id="KW-0812">Transmembrane</keyword>
<reference evidence="2 3" key="1">
    <citation type="submission" date="2017-10" db="EMBL/GenBank/DDBJ databases">
        <title>Novel microbial diversity and functional potential in the marine mammal oral microbiome.</title>
        <authorList>
            <person name="Dudek N.K."/>
            <person name="Sun C.L."/>
            <person name="Burstein D."/>
            <person name="Kantor R.S."/>
            <person name="Aliaga Goltsman D.S."/>
            <person name="Bik E.M."/>
            <person name="Thomas B.C."/>
            <person name="Banfield J.F."/>
            <person name="Relman D.A."/>
        </authorList>
    </citation>
    <scope>NUCLEOTIDE SEQUENCE [LARGE SCALE GENOMIC DNA]</scope>
    <source>
        <strain evidence="2">DOLJORAL78_50_517</strain>
    </source>
</reference>